<protein>
    <submittedName>
        <fullName evidence="1">Uncharacterized protein</fullName>
    </submittedName>
</protein>
<dbReference type="AlphaFoldDB" id="A0A0B3SJU1"/>
<sequence>MTEHPSIATILSQAAALGTDSQDLAAATAEEARGFVLDAIAACIAPRELTILDGGKPMLRLEAAAGQLSRLLDLPDTAPAEARALSGQPLTIKELDAVARALARLLPGDQRLQCRSTPPAQPPDPAHPGIGVDALLRQLGLIPPDRAIQDRWAYLLDAAEEVLIAIADPGQAPRQICPDRPMTATLERQLQVLLAPPAPGINLLDKNEILFFTLKSDPDMAIGLAQDGPAPRALVIEAGAMAEVAAFWASLSHVPVAGAP</sequence>
<organism evidence="1 2">
    <name type="scientific">Mameliella alba</name>
    <dbReference type="NCBI Taxonomy" id="561184"/>
    <lineage>
        <taxon>Bacteria</taxon>
        <taxon>Pseudomonadati</taxon>
        <taxon>Pseudomonadota</taxon>
        <taxon>Alphaproteobacteria</taxon>
        <taxon>Rhodobacterales</taxon>
        <taxon>Roseobacteraceae</taxon>
        <taxon>Mameliella</taxon>
    </lineage>
</organism>
<accession>A0A0B3SJU1</accession>
<gene>
    <name evidence="1" type="ORF">OA50_04546</name>
</gene>
<name>A0A0B3SJU1_9RHOB</name>
<evidence type="ECO:0000313" key="2">
    <source>
        <dbReference type="Proteomes" id="UP000030960"/>
    </source>
</evidence>
<dbReference type="EMBL" id="JSUQ01000021">
    <property type="protein sequence ID" value="KHQ50834.1"/>
    <property type="molecule type" value="Genomic_DNA"/>
</dbReference>
<reference evidence="1 2" key="1">
    <citation type="submission" date="2014-10" db="EMBL/GenBank/DDBJ databases">
        <title>Genome sequence of Ponticoccus sp. strain UMTAT08 isolated from clonal culture of toxic dinoflagellate Alexandrium tamiyavanichii.</title>
        <authorList>
            <person name="Gan H.Y."/>
            <person name="Muhd D.-D."/>
            <person name="Mohd Noor M.E."/>
            <person name="Yeong Y.S."/>
            <person name="Usup G."/>
        </authorList>
    </citation>
    <scope>NUCLEOTIDE SEQUENCE [LARGE SCALE GENOMIC DNA]</scope>
    <source>
        <strain evidence="1 2">UMTAT08</strain>
    </source>
</reference>
<proteinExistence type="predicted"/>
<dbReference type="Proteomes" id="UP000030960">
    <property type="component" value="Unassembled WGS sequence"/>
</dbReference>
<evidence type="ECO:0000313" key="1">
    <source>
        <dbReference type="EMBL" id="KHQ50834.1"/>
    </source>
</evidence>
<keyword evidence="2" id="KW-1185">Reference proteome</keyword>
<comment type="caution">
    <text evidence="1">The sequence shown here is derived from an EMBL/GenBank/DDBJ whole genome shotgun (WGS) entry which is preliminary data.</text>
</comment>
<dbReference type="OrthoDB" id="7832704at2"/>
<dbReference type="RefSeq" id="WP_043145420.1">
    <property type="nucleotide sequence ID" value="NZ_JSUQ01000021.1"/>
</dbReference>
<dbReference type="STRING" id="561184.SAMN05216376_1249"/>